<protein>
    <submittedName>
        <fullName evidence="2">Uncharacterized protein</fullName>
    </submittedName>
</protein>
<evidence type="ECO:0000313" key="2">
    <source>
        <dbReference type="EMBL" id="BES94364.1"/>
    </source>
</evidence>
<sequence>MRTEETDPKAEMFTKRTAERLRPMPHISDSKSKKTLHSSARRDNGYLRPGLESNSEKPTKEVVCNVFLFYLMLGER</sequence>
<keyword evidence="3" id="KW-1185">Reference proteome</keyword>
<name>A0ABN7ASV4_9HEMI</name>
<proteinExistence type="predicted"/>
<organism evidence="2 3">
    <name type="scientific">Nesidiocoris tenuis</name>
    <dbReference type="NCBI Taxonomy" id="355587"/>
    <lineage>
        <taxon>Eukaryota</taxon>
        <taxon>Metazoa</taxon>
        <taxon>Ecdysozoa</taxon>
        <taxon>Arthropoda</taxon>
        <taxon>Hexapoda</taxon>
        <taxon>Insecta</taxon>
        <taxon>Pterygota</taxon>
        <taxon>Neoptera</taxon>
        <taxon>Paraneoptera</taxon>
        <taxon>Hemiptera</taxon>
        <taxon>Heteroptera</taxon>
        <taxon>Panheteroptera</taxon>
        <taxon>Cimicomorpha</taxon>
        <taxon>Miridae</taxon>
        <taxon>Dicyphina</taxon>
        <taxon>Nesidiocoris</taxon>
    </lineage>
</organism>
<feature type="region of interest" description="Disordered" evidence="1">
    <location>
        <begin position="1"/>
        <end position="55"/>
    </location>
</feature>
<reference evidence="2 3" key="1">
    <citation type="submission" date="2023-09" db="EMBL/GenBank/DDBJ databases">
        <title>Nesidiocoris tenuis whole genome shotgun sequence.</title>
        <authorList>
            <person name="Shibata T."/>
            <person name="Shimoda M."/>
            <person name="Kobayashi T."/>
            <person name="Uehara T."/>
        </authorList>
    </citation>
    <scope>NUCLEOTIDE SEQUENCE [LARGE SCALE GENOMIC DNA]</scope>
    <source>
        <strain evidence="2 3">Japan</strain>
    </source>
</reference>
<evidence type="ECO:0000256" key="1">
    <source>
        <dbReference type="SAM" id="MobiDB-lite"/>
    </source>
</evidence>
<accession>A0ABN7ASV4</accession>
<dbReference type="EMBL" id="AP028913">
    <property type="protein sequence ID" value="BES94364.1"/>
    <property type="molecule type" value="Genomic_DNA"/>
</dbReference>
<gene>
    <name evidence="2" type="ORF">NTJ_07173</name>
</gene>
<dbReference type="Proteomes" id="UP001307889">
    <property type="component" value="Chromosome 5"/>
</dbReference>
<feature type="compositionally biased region" description="Basic and acidic residues" evidence="1">
    <location>
        <begin position="1"/>
        <end position="32"/>
    </location>
</feature>
<evidence type="ECO:0000313" key="3">
    <source>
        <dbReference type="Proteomes" id="UP001307889"/>
    </source>
</evidence>